<reference evidence="1" key="1">
    <citation type="submission" date="2014-11" db="EMBL/GenBank/DDBJ databases">
        <authorList>
            <person name="Amaro Gonzalez C."/>
        </authorList>
    </citation>
    <scope>NUCLEOTIDE SEQUENCE</scope>
</reference>
<protein>
    <submittedName>
        <fullName evidence="1">Uncharacterized protein</fullName>
    </submittedName>
</protein>
<accession>A0A0E9VKJ9</accession>
<reference evidence="1" key="2">
    <citation type="journal article" date="2015" name="Fish Shellfish Immunol.">
        <title>Early steps in the European eel (Anguilla anguilla)-Vibrio vulnificus interaction in the gills: Role of the RtxA13 toxin.</title>
        <authorList>
            <person name="Callol A."/>
            <person name="Pajuelo D."/>
            <person name="Ebbesson L."/>
            <person name="Teles M."/>
            <person name="MacKenzie S."/>
            <person name="Amaro C."/>
        </authorList>
    </citation>
    <scope>NUCLEOTIDE SEQUENCE</scope>
</reference>
<dbReference type="EMBL" id="GBXM01029985">
    <property type="protein sequence ID" value="JAH78592.1"/>
    <property type="molecule type" value="Transcribed_RNA"/>
</dbReference>
<sequence length="33" mass="3558">MSVPPSLTSRFSFAHLTNVSAAAFTVVKSLLMF</sequence>
<evidence type="ECO:0000313" key="1">
    <source>
        <dbReference type="EMBL" id="JAH78592.1"/>
    </source>
</evidence>
<dbReference type="AlphaFoldDB" id="A0A0E9VKJ9"/>
<name>A0A0E9VKJ9_ANGAN</name>
<proteinExistence type="predicted"/>
<organism evidence="1">
    <name type="scientific">Anguilla anguilla</name>
    <name type="common">European freshwater eel</name>
    <name type="synonym">Muraena anguilla</name>
    <dbReference type="NCBI Taxonomy" id="7936"/>
    <lineage>
        <taxon>Eukaryota</taxon>
        <taxon>Metazoa</taxon>
        <taxon>Chordata</taxon>
        <taxon>Craniata</taxon>
        <taxon>Vertebrata</taxon>
        <taxon>Euteleostomi</taxon>
        <taxon>Actinopterygii</taxon>
        <taxon>Neopterygii</taxon>
        <taxon>Teleostei</taxon>
        <taxon>Anguilliformes</taxon>
        <taxon>Anguillidae</taxon>
        <taxon>Anguilla</taxon>
    </lineage>
</organism>